<organism evidence="3 5">
    <name type="scientific">Rotaria sordida</name>
    <dbReference type="NCBI Taxonomy" id="392033"/>
    <lineage>
        <taxon>Eukaryota</taxon>
        <taxon>Metazoa</taxon>
        <taxon>Spiralia</taxon>
        <taxon>Gnathifera</taxon>
        <taxon>Rotifera</taxon>
        <taxon>Eurotatoria</taxon>
        <taxon>Bdelloidea</taxon>
        <taxon>Philodinida</taxon>
        <taxon>Philodinidae</taxon>
        <taxon>Rotaria</taxon>
    </lineage>
</organism>
<feature type="domain" description="SWIM-type" evidence="2">
    <location>
        <begin position="88"/>
        <end position="126"/>
    </location>
</feature>
<evidence type="ECO:0000313" key="5">
    <source>
        <dbReference type="Proteomes" id="UP000663882"/>
    </source>
</evidence>
<evidence type="ECO:0000256" key="1">
    <source>
        <dbReference type="PROSITE-ProRule" id="PRU00325"/>
    </source>
</evidence>
<evidence type="ECO:0000313" key="4">
    <source>
        <dbReference type="EMBL" id="CAF4211727.1"/>
    </source>
</evidence>
<sequence length="133" mass="14816">MLLSSSHTVSIVDYKRPFNIDLGSITEYFSSVLASDGNLGRGALRHGSLLFKNHFVHNITITRDYIKRSISAQCRAEMKKSINYELNMIININRPADILQASCQCVAGKGERAACKHLAALCLALLDYDEKKL</sequence>
<name>A0A815TC11_9BILA</name>
<evidence type="ECO:0000313" key="3">
    <source>
        <dbReference type="EMBL" id="CAF1499954.1"/>
    </source>
</evidence>
<dbReference type="Pfam" id="PF04434">
    <property type="entry name" value="SWIM"/>
    <property type="match status" value="1"/>
</dbReference>
<comment type="caution">
    <text evidence="3">The sequence shown here is derived from an EMBL/GenBank/DDBJ whole genome shotgun (WGS) entry which is preliminary data.</text>
</comment>
<dbReference type="Proteomes" id="UP000663823">
    <property type="component" value="Unassembled WGS sequence"/>
</dbReference>
<dbReference type="PROSITE" id="PS50966">
    <property type="entry name" value="ZF_SWIM"/>
    <property type="match status" value="1"/>
</dbReference>
<accession>A0A815TC11</accession>
<keyword evidence="1" id="KW-0862">Zinc</keyword>
<proteinExistence type="predicted"/>
<keyword evidence="1" id="KW-0863">Zinc-finger</keyword>
<keyword evidence="1" id="KW-0479">Metal-binding</keyword>
<dbReference type="GO" id="GO:0008270">
    <property type="term" value="F:zinc ion binding"/>
    <property type="evidence" value="ECO:0007669"/>
    <property type="project" value="UniProtKB-KW"/>
</dbReference>
<dbReference type="InterPro" id="IPR007527">
    <property type="entry name" value="Znf_SWIM"/>
</dbReference>
<reference evidence="3" key="1">
    <citation type="submission" date="2021-02" db="EMBL/GenBank/DDBJ databases">
        <authorList>
            <person name="Nowell W R."/>
        </authorList>
    </citation>
    <scope>NUCLEOTIDE SEQUENCE</scope>
</reference>
<dbReference type="OrthoDB" id="261614at2759"/>
<gene>
    <name evidence="4" type="ORF">OTI717_LOCUS39012</name>
    <name evidence="3" type="ORF">RFH988_LOCUS38724</name>
</gene>
<dbReference type="AlphaFoldDB" id="A0A815TC11"/>
<dbReference type="Proteomes" id="UP000663882">
    <property type="component" value="Unassembled WGS sequence"/>
</dbReference>
<dbReference type="EMBL" id="CAJNOO010010694">
    <property type="protein sequence ID" value="CAF1499954.1"/>
    <property type="molecule type" value="Genomic_DNA"/>
</dbReference>
<dbReference type="EMBL" id="CAJOAX010023322">
    <property type="protein sequence ID" value="CAF4211727.1"/>
    <property type="molecule type" value="Genomic_DNA"/>
</dbReference>
<protein>
    <recommendedName>
        <fullName evidence="2">SWIM-type domain-containing protein</fullName>
    </recommendedName>
</protein>
<evidence type="ECO:0000259" key="2">
    <source>
        <dbReference type="PROSITE" id="PS50966"/>
    </source>
</evidence>